<gene>
    <name evidence="1" type="ORF">AKAW2_60819A</name>
</gene>
<organism evidence="1 2">
    <name type="scientific">Aspergillus kawachii</name>
    <name type="common">White koji mold</name>
    <name type="synonym">Aspergillus awamori var. kawachi</name>
    <dbReference type="NCBI Taxonomy" id="1069201"/>
    <lineage>
        <taxon>Eukaryota</taxon>
        <taxon>Fungi</taxon>
        <taxon>Dikarya</taxon>
        <taxon>Ascomycota</taxon>
        <taxon>Pezizomycotina</taxon>
        <taxon>Eurotiomycetes</taxon>
        <taxon>Eurotiomycetidae</taxon>
        <taxon>Eurotiales</taxon>
        <taxon>Aspergillaceae</taxon>
        <taxon>Aspergillus</taxon>
        <taxon>Aspergillus subgen. Circumdati</taxon>
    </lineage>
</organism>
<evidence type="ECO:0000313" key="1">
    <source>
        <dbReference type="EMBL" id="BCS02555.1"/>
    </source>
</evidence>
<dbReference type="AlphaFoldDB" id="A0A7R7WGZ7"/>
<dbReference type="EMBL" id="AP024430">
    <property type="protein sequence ID" value="BCS02555.1"/>
    <property type="molecule type" value="Genomic_DNA"/>
</dbReference>
<dbReference type="Proteomes" id="UP000661280">
    <property type="component" value="Chromosome 6"/>
</dbReference>
<evidence type="ECO:0000313" key="2">
    <source>
        <dbReference type="Proteomes" id="UP000661280"/>
    </source>
</evidence>
<proteinExistence type="predicted"/>
<reference evidence="1" key="1">
    <citation type="submission" date="2021-01" db="EMBL/GenBank/DDBJ databases">
        <authorList>
            <consortium name="Aspergillus luchuensis mut. kawachii IFO 4304 genome sequencing consortium"/>
            <person name="Kazuki M."/>
            <person name="Futagami T."/>
        </authorList>
    </citation>
    <scope>NUCLEOTIDE SEQUENCE</scope>
    <source>
        <strain evidence="1">IFO 4308</strain>
    </source>
</reference>
<keyword evidence="2" id="KW-1185">Reference proteome</keyword>
<accession>A0A7R7WGZ7</accession>
<protein>
    <submittedName>
        <fullName evidence="1">Uncharacterized protein</fullName>
    </submittedName>
</protein>
<dbReference type="GeneID" id="64963876"/>
<name>A0A7R7WGZ7_ASPKA</name>
<dbReference type="RefSeq" id="XP_041546317.1">
    <property type="nucleotide sequence ID" value="XM_041692986.1"/>
</dbReference>
<dbReference type="KEGG" id="aluc:AKAW2_60819A"/>
<sequence>MWLHLGDQLAGESWTGEPLRQSYTIGHPKDSKLRHLESNGWYFGFRFKIWGLTCTKKKNYKCFLEAWLTKLLRGIDHWEGYAIMRLTRANHSCGPQILLRPIVPR</sequence>
<reference evidence="1" key="2">
    <citation type="submission" date="2021-02" db="EMBL/GenBank/DDBJ databases">
        <title>Aspergillus luchuensis mut. kawachii IFO 4304 genome sequence.</title>
        <authorList>
            <person name="Mori K."/>
            <person name="Kadooka C."/>
            <person name="Goto M."/>
            <person name="Futagami T."/>
        </authorList>
    </citation>
    <scope>NUCLEOTIDE SEQUENCE</scope>
    <source>
        <strain evidence="1">IFO 4308</strain>
    </source>
</reference>